<reference evidence="1 2" key="1">
    <citation type="submission" date="2018-11" db="EMBL/GenBank/DDBJ databases">
        <authorList>
            <consortium name="Pathogen Informatics"/>
        </authorList>
    </citation>
    <scope>NUCLEOTIDE SEQUENCE [LARGE SCALE GENOMIC DNA]</scope>
</reference>
<name>A0A183F4D0_HELPZ</name>
<dbReference type="InterPro" id="IPR008042">
    <property type="entry name" value="Retrotrans_Pao"/>
</dbReference>
<sequence length="355" mass="39992">MHVSSFKSLVATGCKKLEKEMLARYKQDGLETAKEEEGHGGPVDQRACRCRIQEALGAVEECTSRIYHLLQRYARAYDQLDKPTKSATDEYEEYRTMAADVLSQALDYTTNPFWSPKSSKAQSITCADASSEMFAACSYLYFPSKANLDMAKGRLPSLKAKMTMAKLELKALKLTVQLTNSVISQISSCIIVERVLILPDSEIALKWIRTMQRPDVGVFVRNRVFEIRSIVRSREESGYAVQFGYIASHENPVDCATRALDKWQLIDHLWWTGPNFLPQPTEDWDSAYTPIALFDEKGASRPQDSGDNVVLPQNTRVFLQSQAAYTDIFHEIRGSEGSKSCCIRSMFHKAACCTC</sequence>
<evidence type="ECO:0000313" key="3">
    <source>
        <dbReference type="WBParaSite" id="HPBE_0000102201-mRNA-1"/>
    </source>
</evidence>
<protein>
    <submittedName>
        <fullName evidence="3">Integrase catalytic domain-containing protein</fullName>
    </submittedName>
</protein>
<dbReference type="OrthoDB" id="5872779at2759"/>
<keyword evidence="2" id="KW-1185">Reference proteome</keyword>
<gene>
    <name evidence="1" type="ORF">HPBE_LOCUS1023</name>
</gene>
<dbReference type="Proteomes" id="UP000050761">
    <property type="component" value="Unassembled WGS sequence"/>
</dbReference>
<dbReference type="PANTHER" id="PTHR47331">
    <property type="entry name" value="PHD-TYPE DOMAIN-CONTAINING PROTEIN"/>
    <property type="match status" value="1"/>
</dbReference>
<reference evidence="3" key="2">
    <citation type="submission" date="2019-09" db="UniProtKB">
        <authorList>
            <consortium name="WormBaseParasite"/>
        </authorList>
    </citation>
    <scope>IDENTIFICATION</scope>
</reference>
<dbReference type="WBParaSite" id="HPBE_0000102201-mRNA-1">
    <property type="protein sequence ID" value="HPBE_0000102201-mRNA-1"/>
    <property type="gene ID" value="HPBE_0000102201"/>
</dbReference>
<accession>A0A3P7X0V1</accession>
<evidence type="ECO:0000313" key="2">
    <source>
        <dbReference type="Proteomes" id="UP000050761"/>
    </source>
</evidence>
<accession>A0A183F4D0</accession>
<dbReference type="Pfam" id="PF05380">
    <property type="entry name" value="Peptidase_A17"/>
    <property type="match status" value="1"/>
</dbReference>
<proteinExistence type="predicted"/>
<organism evidence="2 3">
    <name type="scientific">Heligmosomoides polygyrus</name>
    <name type="common">Parasitic roundworm</name>
    <dbReference type="NCBI Taxonomy" id="6339"/>
    <lineage>
        <taxon>Eukaryota</taxon>
        <taxon>Metazoa</taxon>
        <taxon>Ecdysozoa</taxon>
        <taxon>Nematoda</taxon>
        <taxon>Chromadorea</taxon>
        <taxon>Rhabditida</taxon>
        <taxon>Rhabditina</taxon>
        <taxon>Rhabditomorpha</taxon>
        <taxon>Strongyloidea</taxon>
        <taxon>Heligmosomidae</taxon>
        <taxon>Heligmosomoides</taxon>
    </lineage>
</organism>
<dbReference type="EMBL" id="UZAH01000965">
    <property type="protein sequence ID" value="VDO19405.1"/>
    <property type="molecule type" value="Genomic_DNA"/>
</dbReference>
<evidence type="ECO:0000313" key="1">
    <source>
        <dbReference type="EMBL" id="VDO19405.1"/>
    </source>
</evidence>
<dbReference type="AlphaFoldDB" id="A0A183F4D0"/>